<keyword evidence="5" id="KW-1185">Reference proteome</keyword>
<name>A0AA39KV00_MICHY</name>
<evidence type="ECO:0000313" key="4">
    <source>
        <dbReference type="EMBL" id="KAK0174687.1"/>
    </source>
</evidence>
<evidence type="ECO:0000256" key="1">
    <source>
        <dbReference type="ARBA" id="ARBA00006196"/>
    </source>
</evidence>
<accession>A0AA39KV00</accession>
<comment type="catalytic activity">
    <reaction evidence="3">
        <text>a 1,2-diacyl-sn-glycero-3-phosphate(in) = a 1,2-diacyl-sn-glycero-3-phosphate(out)</text>
        <dbReference type="Rhea" id="RHEA:36435"/>
        <dbReference type="ChEBI" id="CHEBI:58608"/>
    </reaction>
</comment>
<dbReference type="GO" id="GO:0005634">
    <property type="term" value="C:nucleus"/>
    <property type="evidence" value="ECO:0007669"/>
    <property type="project" value="TreeGrafter"/>
</dbReference>
<dbReference type="PANTHER" id="PTHR46403:SF1">
    <property type="entry name" value="TP53-REGULATED INHIBITOR OF APOPTOSIS 1"/>
    <property type="match status" value="1"/>
</dbReference>
<comment type="similarity">
    <text evidence="1">Belongs to the TRIAP1/MDM35 family.</text>
</comment>
<reference evidence="4" key="1">
    <citation type="journal article" date="2023" name="bioRxiv">
        <title>Scaffold-level genome assemblies of two parasitoid biocontrol wasps reveal the parthenogenesis mechanism and an associated novel virus.</title>
        <authorList>
            <person name="Inwood S."/>
            <person name="Skelly J."/>
            <person name="Guhlin J."/>
            <person name="Harrop T."/>
            <person name="Goldson S."/>
            <person name="Dearden P."/>
        </authorList>
    </citation>
    <scope>NUCLEOTIDE SEQUENCE</scope>
    <source>
        <strain evidence="4">Lincoln</strain>
        <tissue evidence="4">Whole body</tissue>
    </source>
</reference>
<dbReference type="GO" id="GO:0045332">
    <property type="term" value="P:phospholipid translocation"/>
    <property type="evidence" value="ECO:0007669"/>
    <property type="project" value="TreeGrafter"/>
</dbReference>
<comment type="caution">
    <text evidence="4">The sequence shown here is derived from an EMBL/GenBank/DDBJ whole genome shotgun (WGS) entry which is preliminary data.</text>
</comment>
<dbReference type="GO" id="GO:0005758">
    <property type="term" value="C:mitochondrial intermembrane space"/>
    <property type="evidence" value="ECO:0007669"/>
    <property type="project" value="TreeGrafter"/>
</dbReference>
<dbReference type="GO" id="GO:0005829">
    <property type="term" value="C:cytosol"/>
    <property type="evidence" value="ECO:0007669"/>
    <property type="project" value="TreeGrafter"/>
</dbReference>
<dbReference type="AlphaFoldDB" id="A0AA39KV00"/>
<sequence length="73" mass="8544">MESCHQLKKQYDDCFNHWFSEKFLKGDNDDSACSSLLKTYTDCVQKAMKDNKIEIKDIEVNYLENEDATKTPT</sequence>
<evidence type="ECO:0008006" key="6">
    <source>
        <dbReference type="Google" id="ProtNLM"/>
    </source>
</evidence>
<keyword evidence="2" id="KW-1015">Disulfide bond</keyword>
<protein>
    <recommendedName>
        <fullName evidence="6">TP53-regulated inhibitor of apoptosis 1</fullName>
    </recommendedName>
</protein>
<dbReference type="InterPro" id="IPR007918">
    <property type="entry name" value="MDM35_apoptosis"/>
</dbReference>
<dbReference type="Pfam" id="PF05254">
    <property type="entry name" value="UPF0203"/>
    <property type="match status" value="1"/>
</dbReference>
<organism evidence="4 5">
    <name type="scientific">Microctonus hyperodae</name>
    <name type="common">Parasitoid wasp</name>
    <dbReference type="NCBI Taxonomy" id="165561"/>
    <lineage>
        <taxon>Eukaryota</taxon>
        <taxon>Metazoa</taxon>
        <taxon>Ecdysozoa</taxon>
        <taxon>Arthropoda</taxon>
        <taxon>Hexapoda</taxon>
        <taxon>Insecta</taxon>
        <taxon>Pterygota</taxon>
        <taxon>Neoptera</taxon>
        <taxon>Endopterygota</taxon>
        <taxon>Hymenoptera</taxon>
        <taxon>Apocrita</taxon>
        <taxon>Ichneumonoidea</taxon>
        <taxon>Braconidae</taxon>
        <taxon>Euphorinae</taxon>
        <taxon>Microctonus</taxon>
    </lineage>
</organism>
<dbReference type="Proteomes" id="UP001168972">
    <property type="component" value="Unassembled WGS sequence"/>
</dbReference>
<dbReference type="GO" id="GO:1990050">
    <property type="term" value="F:phosphatidic acid transfer activity"/>
    <property type="evidence" value="ECO:0007669"/>
    <property type="project" value="TreeGrafter"/>
</dbReference>
<gene>
    <name evidence="4" type="ORF">PV327_010426</name>
</gene>
<evidence type="ECO:0000256" key="3">
    <source>
        <dbReference type="ARBA" id="ARBA00023706"/>
    </source>
</evidence>
<dbReference type="PANTHER" id="PTHR46403">
    <property type="entry name" value="TP53-REGULATED INHIBITOR OF APOPTOSIS 1"/>
    <property type="match status" value="1"/>
</dbReference>
<dbReference type="PROSITE" id="PS51808">
    <property type="entry name" value="CHCH"/>
    <property type="match status" value="1"/>
</dbReference>
<evidence type="ECO:0000256" key="2">
    <source>
        <dbReference type="ARBA" id="ARBA00023157"/>
    </source>
</evidence>
<reference evidence="4" key="2">
    <citation type="submission" date="2023-03" db="EMBL/GenBank/DDBJ databases">
        <authorList>
            <person name="Inwood S.N."/>
            <person name="Skelly J.G."/>
            <person name="Guhlin J."/>
            <person name="Harrop T.W.R."/>
            <person name="Goldson S.G."/>
            <person name="Dearden P.K."/>
        </authorList>
    </citation>
    <scope>NUCLEOTIDE SEQUENCE</scope>
    <source>
        <strain evidence="4">Lincoln</strain>
        <tissue evidence="4">Whole body</tissue>
    </source>
</reference>
<evidence type="ECO:0000313" key="5">
    <source>
        <dbReference type="Proteomes" id="UP001168972"/>
    </source>
</evidence>
<proteinExistence type="inferred from homology"/>
<dbReference type="EMBL" id="JAQQBR010000006">
    <property type="protein sequence ID" value="KAK0174687.1"/>
    <property type="molecule type" value="Genomic_DNA"/>
</dbReference>